<evidence type="ECO:0000313" key="14">
    <source>
        <dbReference type="EMBL" id="WRY33813.1"/>
    </source>
</evidence>
<dbReference type="PRINTS" id="PR00954">
    <property type="entry name" value="FLGMOTORFLIG"/>
</dbReference>
<evidence type="ECO:0000259" key="12">
    <source>
        <dbReference type="Pfam" id="PF14841"/>
    </source>
</evidence>
<comment type="subcellular location">
    <subcellularLocation>
        <location evidence="1">Bacterial flagellum basal body</location>
    </subcellularLocation>
    <subcellularLocation>
        <location evidence="2">Cell membrane</location>
        <topology evidence="2">Peripheral membrane protein</topology>
        <orientation evidence="2">Cytoplasmic side</orientation>
    </subcellularLocation>
</comment>
<evidence type="ECO:0000256" key="10">
    <source>
        <dbReference type="ARBA" id="ARBA00025598"/>
    </source>
</evidence>
<accession>A0ABZ1DYE2</accession>
<dbReference type="PANTHER" id="PTHR30534:SF0">
    <property type="entry name" value="FLAGELLAR MOTOR SWITCH PROTEIN FLIG"/>
    <property type="match status" value="1"/>
</dbReference>
<evidence type="ECO:0000256" key="6">
    <source>
        <dbReference type="ARBA" id="ARBA00022500"/>
    </source>
</evidence>
<dbReference type="Proteomes" id="UP001623290">
    <property type="component" value="Chromosome"/>
</dbReference>
<dbReference type="Pfam" id="PF14841">
    <property type="entry name" value="FliG_M"/>
    <property type="match status" value="1"/>
</dbReference>
<dbReference type="Pfam" id="PF14842">
    <property type="entry name" value="FliG_N"/>
    <property type="match status" value="1"/>
</dbReference>
<evidence type="ECO:0000256" key="9">
    <source>
        <dbReference type="ARBA" id="ARBA00023143"/>
    </source>
</evidence>
<name>A0ABZ1DYE2_9RHOB</name>
<dbReference type="Pfam" id="PF01706">
    <property type="entry name" value="FliG_C"/>
    <property type="match status" value="1"/>
</dbReference>
<keyword evidence="7" id="KW-0283">Flagellar rotation</keyword>
<feature type="domain" description="Flagellar motor switch protein FliG middle" evidence="12">
    <location>
        <begin position="136"/>
        <end position="205"/>
    </location>
</feature>
<keyword evidence="8" id="KW-0472">Membrane</keyword>
<evidence type="ECO:0000259" key="13">
    <source>
        <dbReference type="Pfam" id="PF14842"/>
    </source>
</evidence>
<evidence type="ECO:0000256" key="5">
    <source>
        <dbReference type="ARBA" id="ARBA00022475"/>
    </source>
</evidence>
<protein>
    <recommendedName>
        <fullName evidence="4">Flagellar motor switch protein FliG</fullName>
    </recommendedName>
</protein>
<comment type="function">
    <text evidence="10">FliG is one of three proteins (FliG, FliN, FliM) that forms the rotor-mounted switch complex (C ring), located at the base of the basal body. This complex interacts with the CheY and CheZ chemotaxis proteins, in addition to contacting components of the motor that determine the direction of flagellar rotation.</text>
</comment>
<keyword evidence="6" id="KW-0145">Chemotaxis</keyword>
<evidence type="ECO:0000256" key="1">
    <source>
        <dbReference type="ARBA" id="ARBA00004117"/>
    </source>
</evidence>
<dbReference type="InterPro" id="IPR032779">
    <property type="entry name" value="FliG_M"/>
</dbReference>
<evidence type="ECO:0000256" key="4">
    <source>
        <dbReference type="ARBA" id="ARBA00021870"/>
    </source>
</evidence>
<dbReference type="SUPFAM" id="SSF48029">
    <property type="entry name" value="FliG"/>
    <property type="match status" value="2"/>
</dbReference>
<feature type="domain" description="Flagellar motor switch protein FliG C-terminal" evidence="11">
    <location>
        <begin position="236"/>
        <end position="347"/>
    </location>
</feature>
<sequence length="353" mass="38081">MNQLATLGNFDAASFDMGSSSPGLTKKQKAAIIVRLLSSEGEKLPLMQLSDDQQTELAEEISRLSMVDKDTMNTVIEEFCNELEAIGITFAGGLDSALKLLQGQLTPSAESRLRKLAAGNSRSDPWERIAALETDALAPIAEEESIEICAVLLSKLTVAKSAELLSKMPGEKARRVAYAVSLTGNIAPETVWKIGQAIIAQVDAVPVRAFTSGPVERVGAILNYTKATTRDDVLTGLDEADKDFADQVRKAIFTFANIPVRIAPKDLPKILRNVPQESLLTALAASVTGENAKAAEFILENMSKRMADGLREEMETLGKIKEKDAEEAMGAVVNVIREMEAAGEIFLVAEDED</sequence>
<keyword evidence="5" id="KW-1003">Cell membrane</keyword>
<feature type="domain" description="Flagellar motor switch protein FliG N-terminal" evidence="13">
    <location>
        <begin position="24"/>
        <end position="126"/>
    </location>
</feature>
<keyword evidence="15" id="KW-1185">Reference proteome</keyword>
<dbReference type="InterPro" id="IPR011002">
    <property type="entry name" value="FliG_a-hlx"/>
</dbReference>
<evidence type="ECO:0000256" key="7">
    <source>
        <dbReference type="ARBA" id="ARBA00022779"/>
    </source>
</evidence>
<evidence type="ECO:0000256" key="2">
    <source>
        <dbReference type="ARBA" id="ARBA00004413"/>
    </source>
</evidence>
<dbReference type="Gene3D" id="1.10.220.30">
    <property type="match status" value="3"/>
</dbReference>
<organism evidence="14 15">
    <name type="scientific">Thioclava litoralis</name>
    <dbReference type="NCBI Taxonomy" id="3076557"/>
    <lineage>
        <taxon>Bacteria</taxon>
        <taxon>Pseudomonadati</taxon>
        <taxon>Pseudomonadota</taxon>
        <taxon>Alphaproteobacteria</taxon>
        <taxon>Rhodobacterales</taxon>
        <taxon>Paracoccaceae</taxon>
        <taxon>Thioclava</taxon>
    </lineage>
</organism>
<evidence type="ECO:0000256" key="3">
    <source>
        <dbReference type="ARBA" id="ARBA00010299"/>
    </source>
</evidence>
<dbReference type="InterPro" id="IPR028263">
    <property type="entry name" value="FliG_N"/>
</dbReference>
<comment type="similarity">
    <text evidence="3">Belongs to the FliG family.</text>
</comment>
<evidence type="ECO:0000313" key="15">
    <source>
        <dbReference type="Proteomes" id="UP001623290"/>
    </source>
</evidence>
<dbReference type="InterPro" id="IPR000090">
    <property type="entry name" value="Flg_Motor_Flig"/>
</dbReference>
<dbReference type="RefSeq" id="WP_339107573.1">
    <property type="nucleotide sequence ID" value="NZ_CP135443.1"/>
</dbReference>
<dbReference type="InterPro" id="IPR023087">
    <property type="entry name" value="Flg_Motor_Flig_C"/>
</dbReference>
<evidence type="ECO:0000256" key="8">
    <source>
        <dbReference type="ARBA" id="ARBA00023136"/>
    </source>
</evidence>
<evidence type="ECO:0000259" key="11">
    <source>
        <dbReference type="Pfam" id="PF01706"/>
    </source>
</evidence>
<gene>
    <name evidence="14" type="ORF">RPE78_00520</name>
</gene>
<proteinExistence type="inferred from homology"/>
<keyword evidence="9" id="KW-0975">Bacterial flagellum</keyword>
<dbReference type="PANTHER" id="PTHR30534">
    <property type="entry name" value="FLAGELLAR MOTOR SWITCH PROTEIN FLIG"/>
    <property type="match status" value="1"/>
</dbReference>
<reference evidence="14 15" key="1">
    <citation type="submission" date="2023-09" db="EMBL/GenBank/DDBJ databases">
        <title>Thioclava shenzhenensis sp. nov., a multidrug resistant bacteria-antagonizing species isolated from coastal seawater.</title>
        <authorList>
            <person name="Long M."/>
        </authorList>
    </citation>
    <scope>NUCLEOTIDE SEQUENCE [LARGE SCALE GENOMIC DNA]</scope>
    <source>
        <strain evidence="14 15">FTW29</strain>
    </source>
</reference>
<dbReference type="EMBL" id="CP135443">
    <property type="protein sequence ID" value="WRY33813.1"/>
    <property type="molecule type" value="Genomic_DNA"/>
</dbReference>